<feature type="repeat" description="Lumazine-binding" evidence="3">
    <location>
        <begin position="98"/>
        <end position="198"/>
    </location>
</feature>
<dbReference type="PANTHER" id="PTHR21098:SF0">
    <property type="entry name" value="RIBOFLAVIN SYNTHASE"/>
    <property type="match status" value="1"/>
</dbReference>
<dbReference type="KEGG" id="kvl:KVU_1145"/>
<dbReference type="EC" id="2.5.1.9" evidence="2"/>
<evidence type="ECO:0000259" key="4">
    <source>
        <dbReference type="PROSITE" id="PS51177"/>
    </source>
</evidence>
<dbReference type="PATRIC" id="fig|759362.5.peg.1181"/>
<evidence type="ECO:0000313" key="5">
    <source>
        <dbReference type="EMBL" id="AEM40983.1"/>
    </source>
</evidence>
<dbReference type="InterPro" id="IPR023366">
    <property type="entry name" value="ATP_synth_asu-like_sf"/>
</dbReference>
<dbReference type="GO" id="GO:0004746">
    <property type="term" value="F:riboflavin synthase activity"/>
    <property type="evidence" value="ECO:0007669"/>
    <property type="project" value="UniProtKB-UniRule"/>
</dbReference>
<evidence type="ECO:0000313" key="6">
    <source>
        <dbReference type="Proteomes" id="UP000000692"/>
    </source>
</evidence>
<keyword evidence="5" id="KW-0808">Transferase</keyword>
<dbReference type="NCBIfam" id="TIGR00187">
    <property type="entry name" value="ribE"/>
    <property type="match status" value="1"/>
</dbReference>
<protein>
    <recommendedName>
        <fullName evidence="2">Riboflavin synthase</fullName>
        <ecNumber evidence="2">2.5.1.9</ecNumber>
    </recommendedName>
</protein>
<reference evidence="5 6" key="1">
    <citation type="journal article" date="2011" name="J. Bacteriol.">
        <title>Complete genome sequence of the industrial strain Ketogulonicigenium vulgare WSH-001.</title>
        <authorList>
            <person name="Liu L."/>
            <person name="Li Y."/>
            <person name="Zhang J."/>
            <person name="Zhou Z."/>
            <person name="Liu J."/>
            <person name="Li X."/>
            <person name="Zhou J."/>
            <person name="Du G."/>
            <person name="Wang L."/>
            <person name="Chen J."/>
        </authorList>
    </citation>
    <scope>NUCLEOTIDE SEQUENCE [LARGE SCALE GENOMIC DNA]</scope>
    <source>
        <strain evidence="5 6">WSH-001</strain>
    </source>
</reference>
<feature type="domain" description="Lumazine-binding" evidence="4">
    <location>
        <begin position="98"/>
        <end position="198"/>
    </location>
</feature>
<dbReference type="HOGENOM" id="CLU_034388_0_1_5"/>
<dbReference type="RefSeq" id="WP_013384449.1">
    <property type="nucleotide sequence ID" value="NC_017384.1"/>
</dbReference>
<gene>
    <name evidence="5" type="primary">ribE</name>
    <name evidence="5" type="ordered locus">KVU_1145</name>
</gene>
<dbReference type="PROSITE" id="PS51177">
    <property type="entry name" value="LUMAZINE_BIND"/>
    <property type="match status" value="2"/>
</dbReference>
<evidence type="ECO:0000256" key="1">
    <source>
        <dbReference type="ARBA" id="ARBA00022737"/>
    </source>
</evidence>
<dbReference type="eggNOG" id="COG0307">
    <property type="taxonomic scope" value="Bacteria"/>
</dbReference>
<organism evidence="5 6">
    <name type="scientific">Ketogulonicigenium vulgare (strain WSH-001)</name>
    <dbReference type="NCBI Taxonomy" id="759362"/>
    <lineage>
        <taxon>Bacteria</taxon>
        <taxon>Pseudomonadati</taxon>
        <taxon>Pseudomonadota</taxon>
        <taxon>Alphaproteobacteria</taxon>
        <taxon>Rhodobacterales</taxon>
        <taxon>Roseobacteraceae</taxon>
        <taxon>Ketogulonicigenium</taxon>
    </lineage>
</organism>
<feature type="domain" description="Lumazine-binding" evidence="4">
    <location>
        <begin position="1"/>
        <end position="97"/>
    </location>
</feature>
<dbReference type="PANTHER" id="PTHR21098">
    <property type="entry name" value="RIBOFLAVIN SYNTHASE ALPHA CHAIN"/>
    <property type="match status" value="1"/>
</dbReference>
<dbReference type="InterPro" id="IPR026017">
    <property type="entry name" value="Lumazine-bd_dom"/>
</dbReference>
<dbReference type="AlphaFoldDB" id="F9Y6W6"/>
<dbReference type="GO" id="GO:0009231">
    <property type="term" value="P:riboflavin biosynthetic process"/>
    <property type="evidence" value="ECO:0007669"/>
    <property type="project" value="TreeGrafter"/>
</dbReference>
<dbReference type="CDD" id="cd00402">
    <property type="entry name" value="Riboflavin_synthase_like"/>
    <property type="match status" value="1"/>
</dbReference>
<proteinExistence type="predicted"/>
<evidence type="ECO:0000256" key="3">
    <source>
        <dbReference type="PROSITE-ProRule" id="PRU00524"/>
    </source>
</evidence>
<dbReference type="PIRSF" id="PIRSF000498">
    <property type="entry name" value="Riboflavin_syn_A"/>
    <property type="match status" value="1"/>
</dbReference>
<feature type="repeat" description="Lumazine-binding" evidence="3">
    <location>
        <begin position="1"/>
        <end position="97"/>
    </location>
</feature>
<keyword evidence="6" id="KW-1185">Reference proteome</keyword>
<dbReference type="InterPro" id="IPR017938">
    <property type="entry name" value="Riboflavin_synthase-like_b-brl"/>
</dbReference>
<accession>F9Y6W6</accession>
<dbReference type="Proteomes" id="UP000000692">
    <property type="component" value="Chromosome"/>
</dbReference>
<dbReference type="SUPFAM" id="SSF63380">
    <property type="entry name" value="Riboflavin synthase domain-like"/>
    <property type="match status" value="2"/>
</dbReference>
<dbReference type="NCBIfam" id="NF006767">
    <property type="entry name" value="PRK09289.1"/>
    <property type="match status" value="1"/>
</dbReference>
<dbReference type="Pfam" id="PF00677">
    <property type="entry name" value="Lum_binding"/>
    <property type="match status" value="2"/>
</dbReference>
<dbReference type="EMBL" id="CP002018">
    <property type="protein sequence ID" value="AEM40983.1"/>
    <property type="molecule type" value="Genomic_DNA"/>
</dbReference>
<sequence>MFTGIVQNTAPVLRATRGNEVLTFALGMTPAMMDELKIGASVAIEGVCLSVTSIGADFATFDAMLTTLERTNLTKIDAGIALNVERSMKPNDENGGHVVSGHVSTTAEIVEIELEGPKARISFRVGPEWAKYIFVRGFLAINGCSLTVADQIEDGEDTIFTVYLIPETIRSTTFAAYRPGDHLNIEVEHQTMIMVEVMERTLTRLLKGKGLV</sequence>
<dbReference type="Gene3D" id="2.40.30.20">
    <property type="match status" value="2"/>
</dbReference>
<name>F9Y6W6_KETVW</name>
<evidence type="ECO:0000256" key="2">
    <source>
        <dbReference type="NCBIfam" id="TIGR00187"/>
    </source>
</evidence>
<dbReference type="OrthoDB" id="9788537at2"/>
<dbReference type="InterPro" id="IPR001783">
    <property type="entry name" value="Lumazine-bd"/>
</dbReference>
<dbReference type="NCBIfam" id="NF009566">
    <property type="entry name" value="PRK13020.1"/>
    <property type="match status" value="1"/>
</dbReference>
<keyword evidence="1" id="KW-0677">Repeat</keyword>